<accession>A0A6A4PNH2</accession>
<comment type="caution">
    <text evidence="1">The sequence shown here is derived from an EMBL/GenBank/DDBJ whole genome shotgun (WGS) entry which is preliminary data.</text>
</comment>
<sequence length="59" mass="7031">MRTGLEFLCDVSRDEWLHVMMRRSRDDGVHVADYGLLNEGAQDRFCMHHRRESRVQRVG</sequence>
<dbReference type="AlphaFoldDB" id="A0A6A4PNH2"/>
<dbReference type="EMBL" id="WOCE01000012">
    <property type="protein sequence ID" value="KAE9603059.1"/>
    <property type="molecule type" value="Genomic_DNA"/>
</dbReference>
<name>A0A6A4PNH2_LUPAL</name>
<dbReference type="Proteomes" id="UP000447434">
    <property type="component" value="Chromosome 12"/>
</dbReference>
<gene>
    <name evidence="1" type="ORF">Lalb_Chr12g0206311</name>
</gene>
<reference evidence="2" key="1">
    <citation type="journal article" date="2020" name="Nat. Commun.">
        <title>Genome sequence of the cluster root forming white lupin.</title>
        <authorList>
            <person name="Hufnagel B."/>
            <person name="Marques A."/>
            <person name="Soriano A."/>
            <person name="Marques L."/>
            <person name="Divol F."/>
            <person name="Doumas P."/>
            <person name="Sallet E."/>
            <person name="Mancinotti D."/>
            <person name="Carrere S."/>
            <person name="Marande W."/>
            <person name="Arribat S."/>
            <person name="Keller J."/>
            <person name="Huneau C."/>
            <person name="Blein T."/>
            <person name="Aime D."/>
            <person name="Laguerre M."/>
            <person name="Taylor J."/>
            <person name="Schubert V."/>
            <person name="Nelson M."/>
            <person name="Geu-Flores F."/>
            <person name="Crespi M."/>
            <person name="Gallardo-Guerrero K."/>
            <person name="Delaux P.-M."/>
            <person name="Salse J."/>
            <person name="Berges H."/>
            <person name="Guyot R."/>
            <person name="Gouzy J."/>
            <person name="Peret B."/>
        </authorList>
    </citation>
    <scope>NUCLEOTIDE SEQUENCE [LARGE SCALE GENOMIC DNA]</scope>
    <source>
        <strain evidence="2">cv. Amiga</strain>
    </source>
</reference>
<organism evidence="1 2">
    <name type="scientific">Lupinus albus</name>
    <name type="common">White lupine</name>
    <name type="synonym">Lupinus termis</name>
    <dbReference type="NCBI Taxonomy" id="3870"/>
    <lineage>
        <taxon>Eukaryota</taxon>
        <taxon>Viridiplantae</taxon>
        <taxon>Streptophyta</taxon>
        <taxon>Embryophyta</taxon>
        <taxon>Tracheophyta</taxon>
        <taxon>Spermatophyta</taxon>
        <taxon>Magnoliopsida</taxon>
        <taxon>eudicotyledons</taxon>
        <taxon>Gunneridae</taxon>
        <taxon>Pentapetalae</taxon>
        <taxon>rosids</taxon>
        <taxon>fabids</taxon>
        <taxon>Fabales</taxon>
        <taxon>Fabaceae</taxon>
        <taxon>Papilionoideae</taxon>
        <taxon>50 kb inversion clade</taxon>
        <taxon>genistoids sensu lato</taxon>
        <taxon>core genistoids</taxon>
        <taxon>Genisteae</taxon>
        <taxon>Lupinus</taxon>
    </lineage>
</organism>
<protein>
    <submittedName>
        <fullName evidence="1">Uncharacterized protein</fullName>
    </submittedName>
</protein>
<evidence type="ECO:0000313" key="1">
    <source>
        <dbReference type="EMBL" id="KAE9603059.1"/>
    </source>
</evidence>
<proteinExistence type="predicted"/>
<keyword evidence="2" id="KW-1185">Reference proteome</keyword>
<evidence type="ECO:0000313" key="2">
    <source>
        <dbReference type="Proteomes" id="UP000447434"/>
    </source>
</evidence>